<protein>
    <recommendedName>
        <fullName evidence="1">PD-(D/E)XK endonuclease-like domain-containing protein</fullName>
    </recommendedName>
</protein>
<proteinExistence type="predicted"/>
<feature type="non-terminal residue" evidence="2">
    <location>
        <position position="836"/>
    </location>
</feature>
<dbReference type="Gene3D" id="3.40.50.300">
    <property type="entry name" value="P-loop containing nucleotide triphosphate hydrolases"/>
    <property type="match status" value="1"/>
</dbReference>
<evidence type="ECO:0000313" key="2">
    <source>
        <dbReference type="EMBL" id="SVA85522.1"/>
    </source>
</evidence>
<dbReference type="InterPro" id="IPR027417">
    <property type="entry name" value="P-loop_NTPase"/>
</dbReference>
<dbReference type="AlphaFoldDB" id="A0A381Z9I4"/>
<name>A0A381Z9I4_9ZZZZ</name>
<dbReference type="SUPFAM" id="SSF52540">
    <property type="entry name" value="P-loop containing nucleoside triphosphate hydrolases"/>
    <property type="match status" value="1"/>
</dbReference>
<dbReference type="Pfam" id="PF12705">
    <property type="entry name" value="PDDEXK_1"/>
    <property type="match status" value="1"/>
</dbReference>
<dbReference type="InterPro" id="IPR038726">
    <property type="entry name" value="PDDEXK_AddAB-type"/>
</dbReference>
<reference evidence="2" key="1">
    <citation type="submission" date="2018-05" db="EMBL/GenBank/DDBJ databases">
        <authorList>
            <person name="Lanie J.A."/>
            <person name="Ng W.-L."/>
            <person name="Kazmierczak K.M."/>
            <person name="Andrzejewski T.M."/>
            <person name="Davidsen T.M."/>
            <person name="Wayne K.J."/>
            <person name="Tettelin H."/>
            <person name="Glass J.I."/>
            <person name="Rusch D."/>
            <person name="Podicherti R."/>
            <person name="Tsui H.-C.T."/>
            <person name="Winkler M.E."/>
        </authorList>
    </citation>
    <scope>NUCLEOTIDE SEQUENCE</scope>
</reference>
<evidence type="ECO:0000259" key="1">
    <source>
        <dbReference type="Pfam" id="PF12705"/>
    </source>
</evidence>
<feature type="domain" description="PD-(D/E)XK endonuclease-like" evidence="1">
    <location>
        <begin position="732"/>
        <end position="794"/>
    </location>
</feature>
<accession>A0A381Z9I4</accession>
<dbReference type="EMBL" id="UINC01020344">
    <property type="protein sequence ID" value="SVA85522.1"/>
    <property type="molecule type" value="Genomic_DNA"/>
</dbReference>
<gene>
    <name evidence="2" type="ORF">METZ01_LOCUS138376</name>
</gene>
<sequence>MAASLLRTRYGQTATSVLADVVRDAKAGNPLTPVTVVVTDHSHGLMLRRRLAARAGGLSAVDFVTLLDLARHLSTGSPLLTGRRPVSDAVVLAATRRLLADRPGAFGSVAEHPSVEQAIVSAHRNLCEVHPEALDRLAGLGSPLADLVELHRSLSERLHPAFHDERERADIAAARIADRSVTAPTVVLHLPGDLVASERRLVGALAAAGDLTAIVGDADGPDGSVHADPHLAVLAEVLDVEVPVAGPGVFRRRRVFRRWRLPGLRPSSLVVSTPEQEEGARHAVRRIVDAARSGTPLDRIAVVHPPSTDDARLIHERLTAADVPFHASGVRRLDETIVGRFLVGLLNLPDRDIRRADLEALMAAVPLWDPDHARVPDRAWAHLAARAGVVAGVDSWETRLNRLAAELDDEAEQEATDEARGWLVQRLADEAEQCRRLVAFVRRLHDALIEMADESSWSGRCRRTRRLVRDLLGSETARADWPPEETLAAEEAAAILDRLADLDDLEPDAPFRSFRGALVAELGHPVGRVGLTGVGVLVTSVDRAAGLDVDLVVVLGLAESSMPTRPAIDPLLSDDRRVAARTGLPTRHEHGARQHHAFLAALTAAEQVVLIQPRGDLRRSGDRPMSRWLLAEIEALAGHRLEPDELEHVDASWLHYVRSFTDALGRDKPATIQEYNLAWIVRTGGPAVRALRRADPVVDRGVEMLRSRRSSRFTRFDGNLAEVDLPSLDSTELSATRLEKWVTCPFAFFSEYVLGIRIVEEPSGRTDLAPLVRGSIIHRALDRLVVGEDADGTLPGHGEPWSTRQRARATGLLAEECDHAEGRGEAAHPRFWPSVR</sequence>
<organism evidence="2">
    <name type="scientific">marine metagenome</name>
    <dbReference type="NCBI Taxonomy" id="408172"/>
    <lineage>
        <taxon>unclassified sequences</taxon>
        <taxon>metagenomes</taxon>
        <taxon>ecological metagenomes</taxon>
    </lineage>
</organism>